<evidence type="ECO:0000256" key="1">
    <source>
        <dbReference type="SAM" id="Phobius"/>
    </source>
</evidence>
<dbReference type="EMBL" id="LQQC01000001">
    <property type="protein sequence ID" value="KXZ59834.1"/>
    <property type="molecule type" value="Genomic_DNA"/>
</dbReference>
<proteinExistence type="predicted"/>
<feature type="transmembrane region" description="Helical" evidence="1">
    <location>
        <begin position="37"/>
        <end position="61"/>
    </location>
</feature>
<feature type="transmembrane region" description="Helical" evidence="1">
    <location>
        <begin position="163"/>
        <end position="179"/>
    </location>
</feature>
<keyword evidence="3" id="KW-1185">Reference proteome</keyword>
<gene>
    <name evidence="2" type="ORF">Bravens_00049</name>
</gene>
<dbReference type="Proteomes" id="UP000243589">
    <property type="component" value="Unassembled WGS sequence"/>
</dbReference>
<protein>
    <submittedName>
        <fullName evidence="2">Uncharacterized protein</fullName>
    </submittedName>
</protein>
<feature type="transmembrane region" description="Helical" evidence="1">
    <location>
        <begin position="133"/>
        <end position="151"/>
    </location>
</feature>
<sequence>MTAEQKHRMRRARMLRGCAAAFFSVFIGLVFHTGAGGAASVAASMFAFLVAAWLGMVLSVLRLRITSVMAVAAAGQWLLHVFMTFASSATPAPRGSGSLLETSVHALCMGLVSPSAGTVTPAAMHHADFSGPLMLAAHAAAVVLTAGYVLFGERALEAVLTEIVGPVVFVFLSGVLPRVRRVQRPGVFRTRSAGTSQVFSSVSQRGPPAAV</sequence>
<dbReference type="RefSeq" id="WP_062019293.1">
    <property type="nucleotide sequence ID" value="NZ_LQQC01000001.1"/>
</dbReference>
<keyword evidence="1" id="KW-1133">Transmembrane helix</keyword>
<comment type="caution">
    <text evidence="2">The sequence shown here is derived from an EMBL/GenBank/DDBJ whole genome shotgun (WGS) entry which is preliminary data.</text>
</comment>
<organism evidence="2 3">
    <name type="scientific">Brevibacterium ravenspurgense</name>
    <dbReference type="NCBI Taxonomy" id="479117"/>
    <lineage>
        <taxon>Bacteria</taxon>
        <taxon>Bacillati</taxon>
        <taxon>Actinomycetota</taxon>
        <taxon>Actinomycetes</taxon>
        <taxon>Micrococcales</taxon>
        <taxon>Brevibacteriaceae</taxon>
        <taxon>Brevibacterium</taxon>
    </lineage>
</organism>
<feature type="transmembrane region" description="Helical" evidence="1">
    <location>
        <begin position="12"/>
        <end position="31"/>
    </location>
</feature>
<accession>A0A150HCZ0</accession>
<dbReference type="AlphaFoldDB" id="A0A150HCZ0"/>
<feature type="transmembrane region" description="Helical" evidence="1">
    <location>
        <begin position="68"/>
        <end position="90"/>
    </location>
</feature>
<dbReference type="PATRIC" id="fig|479117.4.peg.49"/>
<keyword evidence="1" id="KW-0812">Transmembrane</keyword>
<evidence type="ECO:0000313" key="2">
    <source>
        <dbReference type="EMBL" id="KXZ59834.1"/>
    </source>
</evidence>
<reference evidence="2 3" key="1">
    <citation type="submission" date="2016-01" db="EMBL/GenBank/DDBJ databases">
        <title>Use of Whole Genome Sequencing to ascertain that Brevibacterium massiliense (Roux, Raoult 2009) is a later heterotypic synonym of Brevibacterium ravenspurgense (Mages 2008).</title>
        <authorList>
            <person name="Bernier A.-M."/>
            <person name="Burdz T."/>
            <person name="Huynh C."/>
            <person name="Pachecho A.L."/>
            <person name="Wiebe D."/>
            <person name="Bonner C."/>
            <person name="Bernard K."/>
        </authorList>
    </citation>
    <scope>NUCLEOTIDE SEQUENCE [LARGE SCALE GENOMIC DNA]</scope>
    <source>
        <strain evidence="2 3">CCUG56047</strain>
    </source>
</reference>
<name>A0A150HCZ0_9MICO</name>
<evidence type="ECO:0000313" key="3">
    <source>
        <dbReference type="Proteomes" id="UP000243589"/>
    </source>
</evidence>
<keyword evidence="1" id="KW-0472">Membrane</keyword>